<reference evidence="7 8" key="1">
    <citation type="submission" date="2009-10" db="EMBL/GenBank/DDBJ databases">
        <authorList>
            <person name="Harkins D.M."/>
            <person name="Madupu R."/>
            <person name="Durkin A.S."/>
            <person name="Torralba M."/>
            <person name="Methe B."/>
            <person name="Sutton G.G."/>
            <person name="Strausberg R.L."/>
            <person name="Nelson K.E."/>
        </authorList>
    </citation>
    <scope>NUCLEOTIDE SEQUENCE [LARGE SCALE GENOMIC DNA]</scope>
    <source>
        <strain evidence="7 8">F0264</strain>
    </source>
</reference>
<organism evidence="7 8">
    <name type="scientific">Pseudoleptotrichia goodfellowii F0264</name>
    <dbReference type="NCBI Taxonomy" id="596323"/>
    <lineage>
        <taxon>Bacteria</taxon>
        <taxon>Fusobacteriati</taxon>
        <taxon>Fusobacteriota</taxon>
        <taxon>Fusobacteriia</taxon>
        <taxon>Fusobacteriales</taxon>
        <taxon>Leptotrichiaceae</taxon>
        <taxon>Pseudoleptotrichia</taxon>
    </lineage>
</organism>
<feature type="transmembrane region" description="Helical" evidence="6">
    <location>
        <begin position="267"/>
        <end position="288"/>
    </location>
</feature>
<dbReference type="GO" id="GO:0005886">
    <property type="term" value="C:plasma membrane"/>
    <property type="evidence" value="ECO:0007669"/>
    <property type="project" value="UniProtKB-SubCell"/>
</dbReference>
<dbReference type="eggNOG" id="COG4120">
    <property type="taxonomic scope" value="Bacteria"/>
</dbReference>
<keyword evidence="2" id="KW-1003">Cell membrane</keyword>
<evidence type="ECO:0000256" key="6">
    <source>
        <dbReference type="SAM" id="Phobius"/>
    </source>
</evidence>
<proteinExistence type="predicted"/>
<keyword evidence="5 6" id="KW-0472">Membrane</keyword>
<name>D0GK28_9FUSO</name>
<feature type="transmembrane region" description="Helical" evidence="6">
    <location>
        <begin position="345"/>
        <end position="362"/>
    </location>
</feature>
<feature type="transmembrane region" description="Helical" evidence="6">
    <location>
        <begin position="140"/>
        <end position="157"/>
    </location>
</feature>
<evidence type="ECO:0000256" key="4">
    <source>
        <dbReference type="ARBA" id="ARBA00022989"/>
    </source>
</evidence>
<comment type="caution">
    <text evidence="7">The sequence shown here is derived from an EMBL/GenBank/DDBJ whole genome shotgun (WGS) entry which is preliminary data.</text>
</comment>
<evidence type="ECO:0000313" key="7">
    <source>
        <dbReference type="EMBL" id="EEY35544.1"/>
    </source>
</evidence>
<feature type="transmembrane region" description="Helical" evidence="6">
    <location>
        <begin position="193"/>
        <end position="211"/>
    </location>
</feature>
<keyword evidence="8" id="KW-1185">Reference proteome</keyword>
<keyword evidence="4 6" id="KW-1133">Transmembrane helix</keyword>
<dbReference type="PANTHER" id="PTHR32196">
    <property type="entry name" value="ABC TRANSPORTER PERMEASE PROTEIN YPHD-RELATED-RELATED"/>
    <property type="match status" value="1"/>
</dbReference>
<evidence type="ECO:0000256" key="2">
    <source>
        <dbReference type="ARBA" id="ARBA00022475"/>
    </source>
</evidence>
<feature type="transmembrane region" description="Helical" evidence="6">
    <location>
        <begin position="241"/>
        <end position="261"/>
    </location>
</feature>
<gene>
    <name evidence="7" type="ORF">HMPREF0554_0234</name>
</gene>
<comment type="subcellular location">
    <subcellularLocation>
        <location evidence="1">Cell membrane</location>
        <topology evidence="1">Multi-pass membrane protein</topology>
    </subcellularLocation>
</comment>
<dbReference type="CDD" id="cd06574">
    <property type="entry name" value="TM_PBP1_branched-chain-AA_like"/>
    <property type="match status" value="1"/>
</dbReference>
<evidence type="ECO:0000313" key="8">
    <source>
        <dbReference type="Proteomes" id="UP000004226"/>
    </source>
</evidence>
<dbReference type="RefSeq" id="WP_006806835.1">
    <property type="nucleotide sequence ID" value="NZ_ADAD01000059.1"/>
</dbReference>
<dbReference type="GO" id="GO:0022857">
    <property type="term" value="F:transmembrane transporter activity"/>
    <property type="evidence" value="ECO:0007669"/>
    <property type="project" value="InterPro"/>
</dbReference>
<feature type="transmembrane region" description="Helical" evidence="6">
    <location>
        <begin position="70"/>
        <end position="87"/>
    </location>
</feature>
<dbReference type="EMBL" id="ADAD01000059">
    <property type="protein sequence ID" value="EEY35544.1"/>
    <property type="molecule type" value="Genomic_DNA"/>
</dbReference>
<dbReference type="Proteomes" id="UP000004226">
    <property type="component" value="Unassembled WGS sequence"/>
</dbReference>
<dbReference type="Pfam" id="PF02653">
    <property type="entry name" value="BPD_transp_2"/>
    <property type="match status" value="1"/>
</dbReference>
<evidence type="ECO:0000256" key="3">
    <source>
        <dbReference type="ARBA" id="ARBA00022692"/>
    </source>
</evidence>
<dbReference type="AlphaFoldDB" id="D0GK28"/>
<evidence type="ECO:0000256" key="1">
    <source>
        <dbReference type="ARBA" id="ARBA00004651"/>
    </source>
</evidence>
<protein>
    <submittedName>
        <fullName evidence="7">Branched-chain amino acid ABC transporter, permease protein</fullName>
    </submittedName>
</protein>
<feature type="transmembrane region" description="Helical" evidence="6">
    <location>
        <begin position="166"/>
        <end position="187"/>
    </location>
</feature>
<accession>D0GK28</accession>
<dbReference type="InterPro" id="IPR001851">
    <property type="entry name" value="ABC_transp_permease"/>
</dbReference>
<keyword evidence="3 6" id="KW-0812">Transmembrane</keyword>
<feature type="transmembrane region" description="Helical" evidence="6">
    <location>
        <begin position="14"/>
        <end position="32"/>
    </location>
</feature>
<feature type="transmembrane region" description="Helical" evidence="6">
    <location>
        <begin position="99"/>
        <end position="120"/>
    </location>
</feature>
<evidence type="ECO:0000256" key="5">
    <source>
        <dbReference type="ARBA" id="ARBA00023136"/>
    </source>
</evidence>
<sequence>MNELLVFMQSLPEAFKTGFIYSIMVMGVYITYKILDFPDLSVDGTFPLGAFIFAGFAMSKNGFFGITHPIMGLVLATVGGMMAGYVTGALHTYLNIEGLLAGIIVMTGLYSINFRIIGGANGFIPDDRSIYEIVSYDKNFIMFTIIFLILLVLKGFYDYKIKKNKYVIRALAVYTIMVIALIVYVFLSKDIKLMLVALIVFILKMILDYILTSKFGFALRALGSNEQLVISLGVNEKRLKIFGLMLSNGFAALSGALYAQSLKAADLQLGFGVLVMGLAAIILGLGIIKKSQAVNEISIVILGSLLYYFIINVALMSNNWTRNLYDALGFSDGLKSVLEIKPTDVKVITAIILTVILWNETAKRIRKSRRKAKLIEKERGI</sequence>
<dbReference type="PANTHER" id="PTHR32196:SF69">
    <property type="entry name" value="BRANCHED-CHAIN AMINO ACID TRANSPORT SYSTEM, PERMEASE PROTEIN"/>
    <property type="match status" value="1"/>
</dbReference>
<feature type="transmembrane region" description="Helical" evidence="6">
    <location>
        <begin position="297"/>
        <end position="316"/>
    </location>
</feature>